<dbReference type="InterPro" id="IPR029058">
    <property type="entry name" value="AB_hydrolase_fold"/>
</dbReference>
<dbReference type="InterPro" id="IPR025483">
    <property type="entry name" value="Lipase_euk"/>
</dbReference>
<dbReference type="KEGG" id="aqu:100641835"/>
<dbReference type="Pfam" id="PF04083">
    <property type="entry name" value="Abhydro_lipase"/>
    <property type="match status" value="1"/>
</dbReference>
<dbReference type="EnsemblMetazoa" id="Aqu2.1.41646_001">
    <property type="protein sequence ID" value="Aqu2.1.41646_001"/>
    <property type="gene ID" value="Aqu2.1.41646"/>
</dbReference>
<dbReference type="InParanoid" id="A0A1X7VMM7"/>
<dbReference type="PIRSF" id="PIRSF000862">
    <property type="entry name" value="Steryl_ester_lip"/>
    <property type="match status" value="1"/>
</dbReference>
<feature type="domain" description="Partial AB-hydrolase lipase" evidence="10">
    <location>
        <begin position="28"/>
        <end position="87"/>
    </location>
</feature>
<keyword evidence="2 9" id="KW-0732">Signal</keyword>
<accession>A0A1X7VMM7</accession>
<dbReference type="FunCoup" id="A0A1X7VMM7">
    <property type="interactions" value="29"/>
</dbReference>
<evidence type="ECO:0000256" key="7">
    <source>
        <dbReference type="PIRNR" id="PIRNR000862"/>
    </source>
</evidence>
<reference evidence="11" key="2">
    <citation type="submission" date="2017-05" db="UniProtKB">
        <authorList>
            <consortium name="EnsemblMetazoa"/>
        </authorList>
    </citation>
    <scope>IDENTIFICATION</scope>
</reference>
<evidence type="ECO:0000313" key="11">
    <source>
        <dbReference type="EnsemblMetazoa" id="Aqu2.1.41646_001"/>
    </source>
</evidence>
<evidence type="ECO:0000313" key="12">
    <source>
        <dbReference type="Proteomes" id="UP000007879"/>
    </source>
</evidence>
<dbReference type="GO" id="GO:0016788">
    <property type="term" value="F:hydrolase activity, acting on ester bonds"/>
    <property type="evidence" value="ECO:0007669"/>
    <property type="project" value="InterPro"/>
</dbReference>
<dbReference type="SUPFAM" id="SSF53474">
    <property type="entry name" value="alpha/beta-Hydrolases"/>
    <property type="match status" value="1"/>
</dbReference>
<feature type="chain" id="PRO_5010885613" description="Lipase" evidence="9">
    <location>
        <begin position="17"/>
        <end position="394"/>
    </location>
</feature>
<proteinExistence type="inferred from homology"/>
<keyword evidence="3 7" id="KW-0378">Hydrolase</keyword>
<feature type="active site" description="Charge relay system" evidence="8">
    <location>
        <position position="369"/>
    </location>
</feature>
<feature type="active site" description="Charge relay system" evidence="8">
    <location>
        <position position="336"/>
    </location>
</feature>
<keyword evidence="4 7" id="KW-0442">Lipid degradation</keyword>
<dbReference type="InterPro" id="IPR006693">
    <property type="entry name" value="AB_hydrolase_lipase"/>
</dbReference>
<protein>
    <recommendedName>
        <fullName evidence="7">Lipase</fullName>
    </recommendedName>
</protein>
<organism evidence="11">
    <name type="scientific">Amphimedon queenslandica</name>
    <name type="common">Sponge</name>
    <dbReference type="NCBI Taxonomy" id="400682"/>
    <lineage>
        <taxon>Eukaryota</taxon>
        <taxon>Metazoa</taxon>
        <taxon>Porifera</taxon>
        <taxon>Demospongiae</taxon>
        <taxon>Heteroscleromorpha</taxon>
        <taxon>Haplosclerida</taxon>
        <taxon>Niphatidae</taxon>
        <taxon>Amphimedon</taxon>
    </lineage>
</organism>
<dbReference type="EnsemblMetazoa" id="XM_003383414.3">
    <property type="protein sequence ID" value="XP_003383462.2"/>
    <property type="gene ID" value="LOC100641835"/>
</dbReference>
<keyword evidence="5" id="KW-0443">Lipid metabolism</keyword>
<dbReference type="STRING" id="400682.A0A1X7VMM7"/>
<evidence type="ECO:0000256" key="9">
    <source>
        <dbReference type="SAM" id="SignalP"/>
    </source>
</evidence>
<evidence type="ECO:0000256" key="8">
    <source>
        <dbReference type="PIRSR" id="PIRSR000862-1"/>
    </source>
</evidence>
<dbReference type="Proteomes" id="UP000007879">
    <property type="component" value="Unassembled WGS sequence"/>
</dbReference>
<dbReference type="GO" id="GO:0016042">
    <property type="term" value="P:lipid catabolic process"/>
    <property type="evidence" value="ECO:0007669"/>
    <property type="project" value="UniProtKB-KW"/>
</dbReference>
<comment type="similarity">
    <text evidence="1 7">Belongs to the AB hydrolase superfamily. Lipase family.</text>
</comment>
<dbReference type="eggNOG" id="KOG2624">
    <property type="taxonomic scope" value="Eukaryota"/>
</dbReference>
<dbReference type="FunFam" id="3.40.50.1820:FF:000021">
    <property type="entry name" value="Lipase"/>
    <property type="match status" value="1"/>
</dbReference>
<feature type="active site" description="Nucleophile" evidence="8">
    <location>
        <position position="163"/>
    </location>
</feature>
<evidence type="ECO:0000256" key="1">
    <source>
        <dbReference type="ARBA" id="ARBA00010701"/>
    </source>
</evidence>
<evidence type="ECO:0000256" key="6">
    <source>
        <dbReference type="ARBA" id="ARBA00023180"/>
    </source>
</evidence>
<evidence type="ECO:0000256" key="2">
    <source>
        <dbReference type="ARBA" id="ARBA00022729"/>
    </source>
</evidence>
<evidence type="ECO:0000256" key="3">
    <source>
        <dbReference type="ARBA" id="ARBA00022801"/>
    </source>
</evidence>
<gene>
    <name evidence="11" type="primary">100641835</name>
</gene>
<name>A0A1X7VMM7_AMPQE</name>
<dbReference type="AlphaFoldDB" id="A0A1X7VMM7"/>
<reference evidence="12" key="1">
    <citation type="journal article" date="2010" name="Nature">
        <title>The Amphimedon queenslandica genome and the evolution of animal complexity.</title>
        <authorList>
            <person name="Srivastava M."/>
            <person name="Simakov O."/>
            <person name="Chapman J."/>
            <person name="Fahey B."/>
            <person name="Gauthier M.E."/>
            <person name="Mitros T."/>
            <person name="Richards G.S."/>
            <person name="Conaco C."/>
            <person name="Dacre M."/>
            <person name="Hellsten U."/>
            <person name="Larroux C."/>
            <person name="Putnam N.H."/>
            <person name="Stanke M."/>
            <person name="Adamska M."/>
            <person name="Darling A."/>
            <person name="Degnan S.M."/>
            <person name="Oakley T.H."/>
            <person name="Plachetzki D.C."/>
            <person name="Zhai Y."/>
            <person name="Adamski M."/>
            <person name="Calcino A."/>
            <person name="Cummins S.F."/>
            <person name="Goodstein D.M."/>
            <person name="Harris C."/>
            <person name="Jackson D.J."/>
            <person name="Leys S.P."/>
            <person name="Shu S."/>
            <person name="Woodcroft B.J."/>
            <person name="Vervoort M."/>
            <person name="Kosik K.S."/>
            <person name="Manning G."/>
            <person name="Degnan B.M."/>
            <person name="Rokhsar D.S."/>
        </authorList>
    </citation>
    <scope>NUCLEOTIDE SEQUENCE [LARGE SCALE GENOMIC DNA]</scope>
</reference>
<keyword evidence="12" id="KW-1185">Reference proteome</keyword>
<evidence type="ECO:0000259" key="10">
    <source>
        <dbReference type="Pfam" id="PF04083"/>
    </source>
</evidence>
<sequence>MARIILIACLFHFIFASTPPEAKYTPLQMITSAGYPGESHSVTTRDGYVLGLQRISYGRTGKTNATRPVIFLQHGLLCASTNWITNGPSDSLGFILADAGFDVWLGNVRGNTYSREHVKYNPDKDKEFWDFSFDEHALIDLPTMIDYALSVSGQNSTYYVGHSQGTMMGFAGFSSNATLASKIRGFFALAPVSTVKDIEGMFAYIAKIYKVLVPFFSVTGVGEFVPNKSIIDKAGELFCFSKIEEVCGNVLFLICGFDEKNLNDSLIPVYLGHTPAGTSVQNVVHWAQMVKSGAFQMYDYGSASANKEHYNGNSTPPLYNLSQFPVPTYLFTGNKDWLADPTDVKGLINKLNTTSNSLKGVTNIPYYEHLDFIWGIDAAEKVYKVIISYINGSN</sequence>
<dbReference type="OMA" id="WSRRNLY"/>
<dbReference type="PANTHER" id="PTHR11005">
    <property type="entry name" value="LYSOSOMAL ACID LIPASE-RELATED"/>
    <property type="match status" value="1"/>
</dbReference>
<evidence type="ECO:0000256" key="4">
    <source>
        <dbReference type="ARBA" id="ARBA00022963"/>
    </source>
</evidence>
<dbReference type="OrthoDB" id="9974421at2759"/>
<evidence type="ECO:0000256" key="5">
    <source>
        <dbReference type="ARBA" id="ARBA00023098"/>
    </source>
</evidence>
<dbReference type="Gene3D" id="3.40.50.1820">
    <property type="entry name" value="alpha/beta hydrolase"/>
    <property type="match status" value="1"/>
</dbReference>
<keyword evidence="6" id="KW-0325">Glycoprotein</keyword>
<feature type="signal peptide" evidence="9">
    <location>
        <begin position="1"/>
        <end position="16"/>
    </location>
</feature>